<reference evidence="2" key="1">
    <citation type="submission" date="2020-05" db="EMBL/GenBank/DDBJ databases">
        <title>Sulfur intermediates as new biogeochemical hubs in an aquatic model microbial ecosystem.</title>
        <authorList>
            <person name="Vigneron A."/>
        </authorList>
    </citation>
    <scope>NUCLEOTIDE SEQUENCE</scope>
    <source>
        <strain evidence="2">Bin.250</strain>
    </source>
</reference>
<organism evidence="2 3">
    <name type="scientific">SAR86 cluster bacterium</name>
    <dbReference type="NCBI Taxonomy" id="2030880"/>
    <lineage>
        <taxon>Bacteria</taxon>
        <taxon>Pseudomonadati</taxon>
        <taxon>Pseudomonadota</taxon>
        <taxon>Gammaproteobacteria</taxon>
        <taxon>SAR86 cluster</taxon>
    </lineage>
</organism>
<gene>
    <name evidence="2" type="ORF">HQ497_04870</name>
</gene>
<dbReference type="AlphaFoldDB" id="A0A973A7G0"/>
<dbReference type="PRINTS" id="PR00081">
    <property type="entry name" value="GDHRDH"/>
</dbReference>
<evidence type="ECO:0000256" key="1">
    <source>
        <dbReference type="ARBA" id="ARBA00006484"/>
    </source>
</evidence>
<dbReference type="EMBL" id="JABMOJ010000177">
    <property type="protein sequence ID" value="NQV64679.1"/>
    <property type="molecule type" value="Genomic_DNA"/>
</dbReference>
<evidence type="ECO:0000313" key="3">
    <source>
        <dbReference type="Proteomes" id="UP000754644"/>
    </source>
</evidence>
<comment type="similarity">
    <text evidence="1">Belongs to the short-chain dehydrogenases/reductases (SDR) family.</text>
</comment>
<name>A0A973A7G0_9GAMM</name>
<feature type="non-terminal residue" evidence="2">
    <location>
        <position position="125"/>
    </location>
</feature>
<dbReference type="InterPro" id="IPR050259">
    <property type="entry name" value="SDR"/>
</dbReference>
<comment type="caution">
    <text evidence="2">The sequence shown here is derived from an EMBL/GenBank/DDBJ whole genome shotgun (WGS) entry which is preliminary data.</text>
</comment>
<sequence length="125" mass="13437">MNLGINNKVALVTGSNRGTGLMIAERLATEGARVIFHSQAEGDSAAIAKQVENASAVWGDITNEQGSEQVIRAVKELTDGVDILVNNYGTADPGRWQTATSEDWLTAYQKNTLSIVRMVQGFTPD</sequence>
<proteinExistence type="inferred from homology"/>
<accession>A0A973A7G0</accession>
<dbReference type="InterPro" id="IPR036291">
    <property type="entry name" value="NAD(P)-bd_dom_sf"/>
</dbReference>
<evidence type="ECO:0000313" key="2">
    <source>
        <dbReference type="EMBL" id="NQV64679.1"/>
    </source>
</evidence>
<dbReference type="Pfam" id="PF00106">
    <property type="entry name" value="adh_short"/>
    <property type="match status" value="1"/>
</dbReference>
<dbReference type="PANTHER" id="PTHR42879:SF6">
    <property type="entry name" value="NADPH-DEPENDENT REDUCTASE BACG"/>
    <property type="match status" value="1"/>
</dbReference>
<protein>
    <submittedName>
        <fullName evidence="2">SDR family NAD(P)-dependent oxidoreductase</fullName>
    </submittedName>
</protein>
<dbReference type="InterPro" id="IPR002347">
    <property type="entry name" value="SDR_fam"/>
</dbReference>
<dbReference type="Proteomes" id="UP000754644">
    <property type="component" value="Unassembled WGS sequence"/>
</dbReference>
<dbReference type="SUPFAM" id="SSF51735">
    <property type="entry name" value="NAD(P)-binding Rossmann-fold domains"/>
    <property type="match status" value="1"/>
</dbReference>
<dbReference type="Gene3D" id="3.40.50.720">
    <property type="entry name" value="NAD(P)-binding Rossmann-like Domain"/>
    <property type="match status" value="1"/>
</dbReference>
<dbReference type="PANTHER" id="PTHR42879">
    <property type="entry name" value="3-OXOACYL-(ACYL-CARRIER-PROTEIN) REDUCTASE"/>
    <property type="match status" value="1"/>
</dbReference>